<dbReference type="SUPFAM" id="SSF50978">
    <property type="entry name" value="WD40 repeat-like"/>
    <property type="match status" value="2"/>
</dbReference>
<dbReference type="Pfam" id="PF00400">
    <property type="entry name" value="WD40"/>
    <property type="match status" value="3"/>
</dbReference>
<feature type="compositionally biased region" description="Basic and acidic residues" evidence="4">
    <location>
        <begin position="945"/>
        <end position="957"/>
    </location>
</feature>
<feature type="compositionally biased region" description="Acidic residues" evidence="4">
    <location>
        <begin position="1009"/>
        <end position="1022"/>
    </location>
</feature>
<name>A0A0G4H0U6_9ALVE</name>
<proteinExistence type="predicted"/>
<evidence type="ECO:0000313" key="6">
    <source>
        <dbReference type="EMBL" id="CEM37195.1"/>
    </source>
</evidence>
<keyword evidence="2" id="KW-0106">Calcium</keyword>
<evidence type="ECO:0000256" key="3">
    <source>
        <dbReference type="PROSITE-ProRule" id="PRU00221"/>
    </source>
</evidence>
<gene>
    <name evidence="6" type="ORF">Cvel_24247</name>
</gene>
<feature type="domain" description="EF-hand" evidence="5">
    <location>
        <begin position="278"/>
        <end position="313"/>
    </location>
</feature>
<dbReference type="PROSITE" id="PS50082">
    <property type="entry name" value="WD_REPEATS_2"/>
    <property type="match status" value="3"/>
</dbReference>
<feature type="compositionally biased region" description="Basic and acidic residues" evidence="4">
    <location>
        <begin position="529"/>
        <end position="548"/>
    </location>
</feature>
<feature type="repeat" description="WD" evidence="3">
    <location>
        <begin position="596"/>
        <end position="628"/>
    </location>
</feature>
<keyword evidence="3" id="KW-0853">WD repeat</keyword>
<dbReference type="GO" id="GO:0005509">
    <property type="term" value="F:calcium ion binding"/>
    <property type="evidence" value="ECO:0007669"/>
    <property type="project" value="InterPro"/>
</dbReference>
<dbReference type="PANTHER" id="PTHR44324">
    <property type="entry name" value="WD40 REPEAT DOMAIN 95"/>
    <property type="match status" value="1"/>
</dbReference>
<reference evidence="6" key="1">
    <citation type="submission" date="2014-11" db="EMBL/GenBank/DDBJ databases">
        <authorList>
            <person name="Otto D Thomas"/>
            <person name="Naeem Raeece"/>
        </authorList>
    </citation>
    <scope>NUCLEOTIDE SEQUENCE</scope>
</reference>
<feature type="compositionally biased region" description="Gly residues" evidence="4">
    <location>
        <begin position="453"/>
        <end position="464"/>
    </location>
</feature>
<feature type="region of interest" description="Disordered" evidence="4">
    <location>
        <begin position="1119"/>
        <end position="1196"/>
    </location>
</feature>
<protein>
    <recommendedName>
        <fullName evidence="5">EF-hand domain-containing protein</fullName>
    </recommendedName>
</protein>
<feature type="compositionally biased region" description="Polar residues" evidence="4">
    <location>
        <begin position="1356"/>
        <end position="1369"/>
    </location>
</feature>
<dbReference type="PROSITE" id="PS50222">
    <property type="entry name" value="EF_HAND_2"/>
    <property type="match status" value="1"/>
</dbReference>
<dbReference type="PANTHER" id="PTHR44324:SF4">
    <property type="entry name" value="WD40 REPEAT DOMAIN 95"/>
    <property type="match status" value="1"/>
</dbReference>
<feature type="region of interest" description="Disordered" evidence="4">
    <location>
        <begin position="155"/>
        <end position="252"/>
    </location>
</feature>
<dbReference type="PROSITE" id="PS50294">
    <property type="entry name" value="WD_REPEATS_REGION"/>
    <property type="match status" value="1"/>
</dbReference>
<dbReference type="SUPFAM" id="SSF47473">
    <property type="entry name" value="EF-hand"/>
    <property type="match status" value="1"/>
</dbReference>
<dbReference type="SMART" id="SM00320">
    <property type="entry name" value="WD40"/>
    <property type="match status" value="8"/>
</dbReference>
<feature type="region of interest" description="Disordered" evidence="4">
    <location>
        <begin position="45"/>
        <end position="104"/>
    </location>
</feature>
<evidence type="ECO:0000256" key="2">
    <source>
        <dbReference type="ARBA" id="ARBA00022837"/>
    </source>
</evidence>
<organism evidence="6">
    <name type="scientific">Chromera velia CCMP2878</name>
    <dbReference type="NCBI Taxonomy" id="1169474"/>
    <lineage>
        <taxon>Eukaryota</taxon>
        <taxon>Sar</taxon>
        <taxon>Alveolata</taxon>
        <taxon>Colpodellida</taxon>
        <taxon>Chromeraceae</taxon>
        <taxon>Chromera</taxon>
    </lineage>
</organism>
<dbReference type="InterPro" id="IPR051242">
    <property type="entry name" value="WD-EF-hand_domain"/>
</dbReference>
<dbReference type="InterPro" id="IPR036322">
    <property type="entry name" value="WD40_repeat_dom_sf"/>
</dbReference>
<evidence type="ECO:0000256" key="1">
    <source>
        <dbReference type="ARBA" id="ARBA00022737"/>
    </source>
</evidence>
<accession>A0A0G4H0U6</accession>
<feature type="region of interest" description="Disordered" evidence="4">
    <location>
        <begin position="874"/>
        <end position="1091"/>
    </location>
</feature>
<dbReference type="PROSITE" id="PS00018">
    <property type="entry name" value="EF_HAND_1"/>
    <property type="match status" value="1"/>
</dbReference>
<evidence type="ECO:0000259" key="5">
    <source>
        <dbReference type="PROSITE" id="PS50222"/>
    </source>
</evidence>
<dbReference type="InterPro" id="IPR015943">
    <property type="entry name" value="WD40/YVTN_repeat-like_dom_sf"/>
</dbReference>
<feature type="region of interest" description="Disordered" evidence="4">
    <location>
        <begin position="446"/>
        <end position="465"/>
    </location>
</feature>
<evidence type="ECO:0000256" key="4">
    <source>
        <dbReference type="SAM" id="MobiDB-lite"/>
    </source>
</evidence>
<feature type="region of interest" description="Disordered" evidence="4">
    <location>
        <begin position="523"/>
        <end position="595"/>
    </location>
</feature>
<dbReference type="Gene3D" id="2.130.10.10">
    <property type="entry name" value="YVTN repeat-like/Quinoprotein amine dehydrogenase"/>
    <property type="match status" value="4"/>
</dbReference>
<dbReference type="InterPro" id="IPR001680">
    <property type="entry name" value="WD40_rpt"/>
</dbReference>
<feature type="region of interest" description="Disordered" evidence="4">
    <location>
        <begin position="1400"/>
        <end position="1435"/>
    </location>
</feature>
<feature type="region of interest" description="Disordered" evidence="4">
    <location>
        <begin position="1356"/>
        <end position="1388"/>
    </location>
</feature>
<feature type="repeat" description="WD" evidence="3">
    <location>
        <begin position="638"/>
        <end position="680"/>
    </location>
</feature>
<feature type="compositionally biased region" description="Polar residues" evidence="4">
    <location>
        <begin position="925"/>
        <end position="937"/>
    </location>
</feature>
<dbReference type="VEuPathDB" id="CryptoDB:Cvel_24247"/>
<sequence>MRTQAQPSSAEKAGPSDSKTWDLLLNRFSQYPFIADAEIDEQGNHLLFPSGKEDDRSKENGLLTAFLPSNEEEGGPTPEQTDAHGAPLQGAEDPSSSSTKKSDNAELATKLLSFLRPHEWQQQIRAIKREFTERGGEVELTDFVYILKKHISRISEAQEANSEEARRREAEGLEEHRPPLDVLFSHVGGRYGEPELRRDLSPSQASNHTGIGDGEGESQSGNRESHLLQGGGSSAIRQSSSTGEGGGVDGRSCVALRRGSASKVPKQGGSGGIEEEVLLVTRLINLFELVDINGDQRISWDEFMSFVVDRQLSQEVQRQFTQVRLMRSESVDDGSHSSAVEEVLYIAGGWLVGVMRLVTPELRPLKDIVGPRSPICSVCYSARAALLIVACTDLTICIFRINHQQSRIRKSQMLRDGSMFFSGDREGTVICWDLKEIGLQAQRGPGQQAQQSIGGGQVQGGQSEGGKSLDDYFETHYMKYVIWEEKAHSECVTGIEEMALLHSIATCSLDGTVCILDTQPLSAANAASTREREREKEKESREREREGNHMQGSPGEVGAPGGGRGRHAGGDAGGLGGTSNPSRRTGRRPLQERRRLVGHSRGIKTIFYNPVNKILLTGGFDYLLLVWNPYVETAIQEIKGHTAPIVGIDFLGKSTGQFVTADTSGAVKTWDVSSFICLQTLFLEELHSVRSMCLILPGRRLLVAGRKMVAFDFRQTGERHKTDEQPVQRALYSSKMKSFVTAAGQVIKVWDANSGKVSHTWRRTANSHSGDVLCCAFSFRLGLVATGAADRVVSLFMVMVTCLLAQGSGTVPSPAMSAQTLENAQSVSAVTFLFEDEKEEARLRAVRERIFQQILCKNKRNSLSVPSLTEGIETFDSNRRRSSAAPSKEAITNGDTGREGGSVSGIPLSTGETRKGSNAAPRPSLVSSIGGRNSQRAASVVSALMKDDTATQRRASADADAPPDVPNEEAVAKERSKSHRGSIQSVVISEEASPVSAGSIGESPKELQEAEVEVDEVDEGDVGTDQPGPSADAGGLLVLPPHPIGGENSALPIPPSVDGEGGTENLQQTDDTDRVSSADGPADMSPSSRNYKISSFPGFQSIRILFPPGLLGREAKTQVPAFGPRPSRPAVDAAASSSISQKGSGTGSGLLSGTDQTEKGEESQLSAIPTLDLSALKLGEPGGSHTTRTDFPIPSTFRTDRPAAETLPKNFLFGPATDRTGSELSRLSKRFASVSVASVARNSGPSFGFNVTTTRPSNSSATLVRTGQAIASMSLSPASAVSQPQGSPPTNALTPVRFSNLPDAVPQALVGGGGAARGGEGGGVGGSTLRKLPPHGGSAQTVRSLTQFAISPSFNQARAQSIRSATQPLSPSSGGHNPMGGGGLMTDLNSFSSAGQSAYRNASVTGTGDGNGMGGMNLNGGPLPGGGGGGGHSRTSISVTAVAERQQPSEASLPPHLKAVLFCTDEDGMVAAWDLRRILWVEACAPVPAREVQNPHKITNDDQKGQAELKKRQALATSGEPVPVVRHALVRKLCVWRAHEDAIRSIQIVDEPRCLLTGGYDCMARVWTLDGHLLAELKQSNPNWNFEAASEFSGVDPHLLKEVYYEVTDREREDARVNAPLFLPEDLAPDFADSNSNGEQQD</sequence>
<feature type="compositionally biased region" description="Gly residues" evidence="4">
    <location>
        <begin position="1407"/>
        <end position="1432"/>
    </location>
</feature>
<dbReference type="EMBL" id="CDMZ01001762">
    <property type="protein sequence ID" value="CEM37195.1"/>
    <property type="molecule type" value="Genomic_DNA"/>
</dbReference>
<dbReference type="InterPro" id="IPR018247">
    <property type="entry name" value="EF_Hand_1_Ca_BS"/>
</dbReference>
<feature type="compositionally biased region" description="Basic and acidic residues" evidence="4">
    <location>
        <begin position="163"/>
        <end position="179"/>
    </location>
</feature>
<keyword evidence="1" id="KW-0677">Repeat</keyword>
<feature type="repeat" description="WD" evidence="3">
    <location>
        <begin position="1536"/>
        <end position="1570"/>
    </location>
</feature>
<dbReference type="InterPro" id="IPR002048">
    <property type="entry name" value="EF_hand_dom"/>
</dbReference>
<dbReference type="InterPro" id="IPR011992">
    <property type="entry name" value="EF-hand-dom_pair"/>
</dbReference>